<dbReference type="STRING" id="1797714.A3D04_01205"/>
<evidence type="ECO:0000256" key="7">
    <source>
        <dbReference type="SAM" id="Phobius"/>
    </source>
</evidence>
<feature type="transmembrane region" description="Helical" evidence="7">
    <location>
        <begin position="313"/>
        <end position="338"/>
    </location>
</feature>
<feature type="transmembrane region" description="Helical" evidence="7">
    <location>
        <begin position="82"/>
        <end position="100"/>
    </location>
</feature>
<sequence>MIFVPRTYIEVLKRRDFFVLILMILFGQLATAFLILSLIVSVFEKTGSTFAVSGVILSLTVPAFLLMAVAGLAADIIDRKKIMVVAYSLIAIVVFLILVLQHSVAASLPLSFLYFAGNTFFIPSSSAATAQLVKKGQFLAANSIFIFTLSAALLIGFFFASFIQFFFGSATTLVVCLFLLVISIILGLTLPQLKPVTYNHPSVLKNIQNIISGFKLIMSSKEVWYFFVIFALIQGLILFGVTLAPGFFNDIARITIDRSPIIVMPLVGLGVIIGSWFVHKPSMGAGFLVTFGLSIIGLFSAILGLILKVNLVYTNVILLIAIYLILVGFGAVLTLIASRTAIQQKVPHKNLGIVFGASMILTSFMAAVFSTSAAFLEAAFGYINILIYGGLLFLVLSAIYAYLGNRWKY</sequence>
<dbReference type="AlphaFoldDB" id="A0A1F5GBK5"/>
<name>A0A1F5GBK5_9BACT</name>
<proteinExistence type="predicted"/>
<evidence type="ECO:0000256" key="2">
    <source>
        <dbReference type="ARBA" id="ARBA00022448"/>
    </source>
</evidence>
<comment type="caution">
    <text evidence="8">The sequence shown here is derived from an EMBL/GenBank/DDBJ whole genome shotgun (WGS) entry which is preliminary data.</text>
</comment>
<evidence type="ECO:0000313" key="8">
    <source>
        <dbReference type="EMBL" id="OGD89236.1"/>
    </source>
</evidence>
<reference evidence="8 9" key="1">
    <citation type="journal article" date="2016" name="Nat. Commun.">
        <title>Thousands of microbial genomes shed light on interconnected biogeochemical processes in an aquifer system.</title>
        <authorList>
            <person name="Anantharaman K."/>
            <person name="Brown C.T."/>
            <person name="Hug L.A."/>
            <person name="Sharon I."/>
            <person name="Castelle C.J."/>
            <person name="Probst A.J."/>
            <person name="Thomas B.C."/>
            <person name="Singh A."/>
            <person name="Wilkins M.J."/>
            <person name="Karaoz U."/>
            <person name="Brodie E.L."/>
            <person name="Williams K.H."/>
            <person name="Hubbard S.S."/>
            <person name="Banfield J.F."/>
        </authorList>
    </citation>
    <scope>NUCLEOTIDE SEQUENCE [LARGE SCALE GENOMIC DNA]</scope>
</reference>
<dbReference type="GO" id="GO:0022857">
    <property type="term" value="F:transmembrane transporter activity"/>
    <property type="evidence" value="ECO:0007669"/>
    <property type="project" value="InterPro"/>
</dbReference>
<evidence type="ECO:0000256" key="1">
    <source>
        <dbReference type="ARBA" id="ARBA00004651"/>
    </source>
</evidence>
<dbReference type="Gene3D" id="1.20.1250.20">
    <property type="entry name" value="MFS general substrate transporter like domains"/>
    <property type="match status" value="1"/>
</dbReference>
<keyword evidence="2" id="KW-0813">Transport</keyword>
<evidence type="ECO:0000256" key="3">
    <source>
        <dbReference type="ARBA" id="ARBA00022475"/>
    </source>
</evidence>
<feature type="transmembrane region" description="Helical" evidence="7">
    <location>
        <begin position="260"/>
        <end position="278"/>
    </location>
</feature>
<feature type="transmembrane region" description="Helical" evidence="7">
    <location>
        <begin position="223"/>
        <end position="248"/>
    </location>
</feature>
<dbReference type="Pfam" id="PF07690">
    <property type="entry name" value="MFS_1"/>
    <property type="match status" value="1"/>
</dbReference>
<feature type="transmembrane region" description="Helical" evidence="7">
    <location>
        <begin position="145"/>
        <end position="166"/>
    </location>
</feature>
<organism evidence="8 9">
    <name type="scientific">Candidatus Curtissbacteria bacterium RIFCSPHIGHO2_02_FULL_40_16b</name>
    <dbReference type="NCBI Taxonomy" id="1797714"/>
    <lineage>
        <taxon>Bacteria</taxon>
        <taxon>Candidatus Curtissiibacteriota</taxon>
    </lineage>
</organism>
<dbReference type="PANTHER" id="PTHR43266:SF2">
    <property type="entry name" value="MAJOR FACILITATOR SUPERFAMILY (MFS) PROFILE DOMAIN-CONTAINING PROTEIN"/>
    <property type="match status" value="1"/>
</dbReference>
<dbReference type="InterPro" id="IPR036259">
    <property type="entry name" value="MFS_trans_sf"/>
</dbReference>
<dbReference type="SUPFAM" id="SSF103473">
    <property type="entry name" value="MFS general substrate transporter"/>
    <property type="match status" value="1"/>
</dbReference>
<feature type="transmembrane region" description="Helical" evidence="7">
    <location>
        <begin position="112"/>
        <end position="133"/>
    </location>
</feature>
<dbReference type="GO" id="GO:0005886">
    <property type="term" value="C:plasma membrane"/>
    <property type="evidence" value="ECO:0007669"/>
    <property type="project" value="UniProtKB-SubCell"/>
</dbReference>
<dbReference type="Proteomes" id="UP000177369">
    <property type="component" value="Unassembled WGS sequence"/>
</dbReference>
<feature type="transmembrane region" description="Helical" evidence="7">
    <location>
        <begin position="17"/>
        <end position="43"/>
    </location>
</feature>
<dbReference type="PANTHER" id="PTHR43266">
    <property type="entry name" value="MACROLIDE-EFFLUX PROTEIN"/>
    <property type="match status" value="1"/>
</dbReference>
<dbReference type="EMBL" id="MFBD01000008">
    <property type="protein sequence ID" value="OGD89236.1"/>
    <property type="molecule type" value="Genomic_DNA"/>
</dbReference>
<evidence type="ECO:0000256" key="5">
    <source>
        <dbReference type="ARBA" id="ARBA00022989"/>
    </source>
</evidence>
<feature type="transmembrane region" description="Helical" evidence="7">
    <location>
        <begin position="285"/>
        <end position="307"/>
    </location>
</feature>
<feature type="transmembrane region" description="Helical" evidence="7">
    <location>
        <begin position="49"/>
        <end position="70"/>
    </location>
</feature>
<accession>A0A1F5GBK5</accession>
<evidence type="ECO:0000256" key="6">
    <source>
        <dbReference type="ARBA" id="ARBA00023136"/>
    </source>
</evidence>
<keyword evidence="6 7" id="KW-0472">Membrane</keyword>
<feature type="transmembrane region" description="Helical" evidence="7">
    <location>
        <begin position="172"/>
        <end position="190"/>
    </location>
</feature>
<feature type="transmembrane region" description="Helical" evidence="7">
    <location>
        <begin position="382"/>
        <end position="403"/>
    </location>
</feature>
<keyword evidence="5 7" id="KW-1133">Transmembrane helix</keyword>
<evidence type="ECO:0008006" key="10">
    <source>
        <dbReference type="Google" id="ProtNLM"/>
    </source>
</evidence>
<comment type="subcellular location">
    <subcellularLocation>
        <location evidence="1">Cell membrane</location>
        <topology evidence="1">Multi-pass membrane protein</topology>
    </subcellularLocation>
</comment>
<feature type="transmembrane region" description="Helical" evidence="7">
    <location>
        <begin position="350"/>
        <end position="376"/>
    </location>
</feature>
<protein>
    <recommendedName>
        <fullName evidence="10">Major facilitator superfamily (MFS) profile domain-containing protein</fullName>
    </recommendedName>
</protein>
<evidence type="ECO:0000313" key="9">
    <source>
        <dbReference type="Proteomes" id="UP000177369"/>
    </source>
</evidence>
<evidence type="ECO:0000256" key="4">
    <source>
        <dbReference type="ARBA" id="ARBA00022692"/>
    </source>
</evidence>
<dbReference type="InterPro" id="IPR011701">
    <property type="entry name" value="MFS"/>
</dbReference>
<gene>
    <name evidence="8" type="ORF">A3D04_01205</name>
</gene>
<keyword evidence="4 7" id="KW-0812">Transmembrane</keyword>
<keyword evidence="3" id="KW-1003">Cell membrane</keyword>